<dbReference type="InterPro" id="IPR014729">
    <property type="entry name" value="Rossmann-like_a/b/a_fold"/>
</dbReference>
<dbReference type="RefSeq" id="WP_319984539.1">
    <property type="nucleotide sequence ID" value="NZ_JAXAVV010000006.1"/>
</dbReference>
<evidence type="ECO:0000313" key="3">
    <source>
        <dbReference type="EMBL" id="MDX8050563.1"/>
    </source>
</evidence>
<protein>
    <submittedName>
        <fullName evidence="3">Universal stress protein</fullName>
    </submittedName>
</protein>
<name>A0ABU4TR39_9PSEU</name>
<dbReference type="PANTHER" id="PTHR31964:SF113">
    <property type="entry name" value="USPA DOMAIN-CONTAINING PROTEIN"/>
    <property type="match status" value="1"/>
</dbReference>
<dbReference type="InterPro" id="IPR006015">
    <property type="entry name" value="Universal_stress_UspA"/>
</dbReference>
<proteinExistence type="inferred from homology"/>
<reference evidence="3 4" key="1">
    <citation type="submission" date="2023-11" db="EMBL/GenBank/DDBJ databases">
        <title>Lentzea sokolovensis, sp. nov., Lentzea kristufkii, sp. nov., and Lentzea miocenensis, sp. nov., rare actinobacteria from Sokolov Coal Basin, Miocene lacustrine sediment, Czech Republic.</title>
        <authorList>
            <person name="Lara A."/>
            <person name="Kotroba L."/>
            <person name="Nouioui I."/>
            <person name="Neumann-Schaal M."/>
            <person name="Mast Y."/>
            <person name="Chronakova A."/>
        </authorList>
    </citation>
    <scope>NUCLEOTIDE SEQUENCE [LARGE SCALE GENOMIC DNA]</scope>
    <source>
        <strain evidence="3 4">BCCO 10_0798</strain>
    </source>
</reference>
<dbReference type="PRINTS" id="PR01438">
    <property type="entry name" value="UNVRSLSTRESS"/>
</dbReference>
<sequence length="158" mass="16751">MSTTKPIVVGIDGTPVSARALQWAMDEALAHHCPLHVVHAWNYEPLVDWTQTDADRGLSGSEALVESALRTAFAGRSDVPEVVRCSVRGDAAEVLEELSVGAAMLVVATHSGQWLRKTVLGSTSTHCVRHSSAPVVVIPVQREARVELTGVSGAPAPK</sequence>
<dbReference type="Proteomes" id="UP001271792">
    <property type="component" value="Unassembled WGS sequence"/>
</dbReference>
<dbReference type="SUPFAM" id="SSF52402">
    <property type="entry name" value="Adenine nucleotide alpha hydrolases-like"/>
    <property type="match status" value="1"/>
</dbReference>
<gene>
    <name evidence="3" type="ORF">SK571_14325</name>
</gene>
<comment type="caution">
    <text evidence="3">The sequence shown here is derived from an EMBL/GenBank/DDBJ whole genome shotgun (WGS) entry which is preliminary data.</text>
</comment>
<dbReference type="EMBL" id="JAXAVV010000006">
    <property type="protein sequence ID" value="MDX8050563.1"/>
    <property type="molecule type" value="Genomic_DNA"/>
</dbReference>
<keyword evidence="4" id="KW-1185">Reference proteome</keyword>
<dbReference type="Pfam" id="PF00582">
    <property type="entry name" value="Usp"/>
    <property type="match status" value="1"/>
</dbReference>
<dbReference type="CDD" id="cd23659">
    <property type="entry name" value="USP_At3g01520-like"/>
    <property type="match status" value="1"/>
</dbReference>
<dbReference type="PANTHER" id="PTHR31964">
    <property type="entry name" value="ADENINE NUCLEOTIDE ALPHA HYDROLASES-LIKE SUPERFAMILY PROTEIN"/>
    <property type="match status" value="1"/>
</dbReference>
<evidence type="ECO:0000259" key="2">
    <source>
        <dbReference type="Pfam" id="PF00582"/>
    </source>
</evidence>
<organism evidence="3 4">
    <name type="scientific">Lentzea kristufekii</name>
    <dbReference type="NCBI Taxonomy" id="3095430"/>
    <lineage>
        <taxon>Bacteria</taxon>
        <taxon>Bacillati</taxon>
        <taxon>Actinomycetota</taxon>
        <taxon>Actinomycetes</taxon>
        <taxon>Pseudonocardiales</taxon>
        <taxon>Pseudonocardiaceae</taxon>
        <taxon>Lentzea</taxon>
    </lineage>
</organism>
<dbReference type="Gene3D" id="3.40.50.620">
    <property type="entry name" value="HUPs"/>
    <property type="match status" value="1"/>
</dbReference>
<comment type="similarity">
    <text evidence="1">Belongs to the universal stress protein A family.</text>
</comment>
<feature type="domain" description="UspA" evidence="2">
    <location>
        <begin position="5"/>
        <end position="139"/>
    </location>
</feature>
<evidence type="ECO:0000256" key="1">
    <source>
        <dbReference type="ARBA" id="ARBA00008791"/>
    </source>
</evidence>
<evidence type="ECO:0000313" key="4">
    <source>
        <dbReference type="Proteomes" id="UP001271792"/>
    </source>
</evidence>
<accession>A0ABU4TR39</accession>
<dbReference type="InterPro" id="IPR006016">
    <property type="entry name" value="UspA"/>
</dbReference>